<keyword evidence="3 14" id="KW-1003">Cell membrane</keyword>
<dbReference type="PRINTS" id="PR00344">
    <property type="entry name" value="BCTRLSENSOR"/>
</dbReference>
<keyword evidence="10 14" id="KW-0067">ATP-binding</keyword>
<dbReference type="InterPro" id="IPR048590">
    <property type="entry name" value="CusS-like_sensor"/>
</dbReference>
<dbReference type="SMART" id="SM00388">
    <property type="entry name" value="HisKA"/>
    <property type="match status" value="1"/>
</dbReference>
<evidence type="ECO:0000259" key="15">
    <source>
        <dbReference type="PROSITE" id="PS50109"/>
    </source>
</evidence>
<dbReference type="CDD" id="cd06225">
    <property type="entry name" value="HAMP"/>
    <property type="match status" value="1"/>
</dbReference>
<evidence type="ECO:0000313" key="18">
    <source>
        <dbReference type="Proteomes" id="UP000184693"/>
    </source>
</evidence>
<feature type="transmembrane region" description="Helical" evidence="14">
    <location>
        <begin position="168"/>
        <end position="188"/>
    </location>
</feature>
<dbReference type="PANTHER" id="PTHR45436:SF3">
    <property type="entry name" value="SENSOR HISTIDINE KINASE HPRS"/>
    <property type="match status" value="1"/>
</dbReference>
<dbReference type="InterPro" id="IPR003661">
    <property type="entry name" value="HisK_dim/P_dom"/>
</dbReference>
<keyword evidence="4 14" id="KW-0997">Cell inner membrane</keyword>
<dbReference type="NCBIfam" id="TIGR01386">
    <property type="entry name" value="cztS_silS_copS"/>
    <property type="match status" value="1"/>
</dbReference>
<dbReference type="PANTHER" id="PTHR45436">
    <property type="entry name" value="SENSOR HISTIDINE KINASE YKOH"/>
    <property type="match status" value="1"/>
</dbReference>
<dbReference type="SMART" id="SM00304">
    <property type="entry name" value="HAMP"/>
    <property type="match status" value="1"/>
</dbReference>
<dbReference type="Gene3D" id="3.30.565.10">
    <property type="entry name" value="Histidine kinase-like ATPase, C-terminal domain"/>
    <property type="match status" value="1"/>
</dbReference>
<dbReference type="SUPFAM" id="SSF47384">
    <property type="entry name" value="Homodimeric domain of signal transducing histidine kinase"/>
    <property type="match status" value="1"/>
</dbReference>
<evidence type="ECO:0000256" key="4">
    <source>
        <dbReference type="ARBA" id="ARBA00022519"/>
    </source>
</evidence>
<dbReference type="OrthoDB" id="9786919at2"/>
<evidence type="ECO:0000256" key="13">
    <source>
        <dbReference type="ARBA" id="ARBA00023136"/>
    </source>
</evidence>
<dbReference type="EMBL" id="FSRM01000002">
    <property type="protein sequence ID" value="SIO45552.1"/>
    <property type="molecule type" value="Genomic_DNA"/>
</dbReference>
<dbReference type="InterPro" id="IPR004358">
    <property type="entry name" value="Sig_transdc_His_kin-like_C"/>
</dbReference>
<dbReference type="PROSITE" id="PS50885">
    <property type="entry name" value="HAMP"/>
    <property type="match status" value="1"/>
</dbReference>
<feature type="transmembrane region" description="Helical" evidence="14">
    <location>
        <begin position="12"/>
        <end position="33"/>
    </location>
</feature>
<evidence type="ECO:0000256" key="3">
    <source>
        <dbReference type="ARBA" id="ARBA00022475"/>
    </source>
</evidence>
<evidence type="ECO:0000256" key="12">
    <source>
        <dbReference type="ARBA" id="ARBA00023012"/>
    </source>
</evidence>
<dbReference type="GO" id="GO:0005524">
    <property type="term" value="F:ATP binding"/>
    <property type="evidence" value="ECO:0007669"/>
    <property type="project" value="UniProtKB-KW"/>
</dbReference>
<dbReference type="FunFam" id="1.10.287.130:FF:000001">
    <property type="entry name" value="Two-component sensor histidine kinase"/>
    <property type="match status" value="1"/>
</dbReference>
<feature type="domain" description="HAMP" evidence="16">
    <location>
        <begin position="189"/>
        <end position="242"/>
    </location>
</feature>
<comment type="subcellular location">
    <subcellularLocation>
        <location evidence="2">Cell inner membrane</location>
        <topology evidence="2">Multi-pass membrane protein</topology>
    </subcellularLocation>
</comment>
<keyword evidence="13 14" id="KW-0472">Membrane</keyword>
<evidence type="ECO:0000256" key="9">
    <source>
        <dbReference type="ARBA" id="ARBA00022777"/>
    </source>
</evidence>
<dbReference type="PROSITE" id="PS50109">
    <property type="entry name" value="HIS_KIN"/>
    <property type="match status" value="1"/>
</dbReference>
<name>A0A1N6JMG2_9BURK</name>
<keyword evidence="5" id="KW-0597">Phosphoprotein</keyword>
<dbReference type="Gene3D" id="6.10.340.10">
    <property type="match status" value="1"/>
</dbReference>
<comment type="function">
    <text evidence="14">Member of a two-component regulatory system.</text>
</comment>
<evidence type="ECO:0000256" key="11">
    <source>
        <dbReference type="ARBA" id="ARBA00022989"/>
    </source>
</evidence>
<organism evidence="17 18">
    <name type="scientific">Paraburkholderia phenazinium</name>
    <dbReference type="NCBI Taxonomy" id="60549"/>
    <lineage>
        <taxon>Bacteria</taxon>
        <taxon>Pseudomonadati</taxon>
        <taxon>Pseudomonadota</taxon>
        <taxon>Betaproteobacteria</taxon>
        <taxon>Burkholderiales</taxon>
        <taxon>Burkholderiaceae</taxon>
        <taxon>Paraburkholderia</taxon>
    </lineage>
</organism>
<dbReference type="GO" id="GO:0005886">
    <property type="term" value="C:plasma membrane"/>
    <property type="evidence" value="ECO:0007669"/>
    <property type="project" value="UniProtKB-SubCell"/>
</dbReference>
<evidence type="ECO:0000313" key="17">
    <source>
        <dbReference type="EMBL" id="SIO45552.1"/>
    </source>
</evidence>
<protein>
    <recommendedName>
        <fullName evidence="14">Sensor protein</fullName>
        <ecNumber evidence="14">2.7.13.3</ecNumber>
    </recommendedName>
</protein>
<evidence type="ECO:0000256" key="2">
    <source>
        <dbReference type="ARBA" id="ARBA00004429"/>
    </source>
</evidence>
<dbReference type="Pfam" id="PF00672">
    <property type="entry name" value="HAMP"/>
    <property type="match status" value="1"/>
</dbReference>
<evidence type="ECO:0000256" key="5">
    <source>
        <dbReference type="ARBA" id="ARBA00022553"/>
    </source>
</evidence>
<evidence type="ECO:0000256" key="1">
    <source>
        <dbReference type="ARBA" id="ARBA00000085"/>
    </source>
</evidence>
<evidence type="ECO:0000256" key="6">
    <source>
        <dbReference type="ARBA" id="ARBA00022679"/>
    </source>
</evidence>
<reference evidence="17 18" key="1">
    <citation type="submission" date="2016-11" db="EMBL/GenBank/DDBJ databases">
        <authorList>
            <person name="Jaros S."/>
            <person name="Januszkiewicz K."/>
            <person name="Wedrychowicz H."/>
        </authorList>
    </citation>
    <scope>NUCLEOTIDE SEQUENCE [LARGE SCALE GENOMIC DNA]</scope>
    <source>
        <strain evidence="17 18">GAS86</strain>
    </source>
</reference>
<comment type="catalytic activity">
    <reaction evidence="1 14">
        <text>ATP + protein L-histidine = ADP + protein N-phospho-L-histidine.</text>
        <dbReference type="EC" id="2.7.13.3"/>
    </reaction>
</comment>
<sequence>MQRLSLTARLAAWFALITVLVFGVGGGVLYQALAKQIRAQDDFDLVLTARHLRRLAAELDSPQGIKLHESRLDSLVLGNQAFFLRMQDSSGRVLLERNPSHFAIDDLKEVKPLNRILEHDVQEWHTPDGLTMRGVATDIALADGSVVDAVVGREMSDREALLARYRNTVYLTTLCALLAAVVLGYVAVRNALRPLRDIAGSATHVTVGKLHTRLPSGNVPRELAALIDALNSMLARLELGFQRLSQFTADLAHDLRTPLGNMRGASEVALARPRSTDEYQALLVSNIEECERLSRMVENVLFLARADNPQYVTTAVDFPVRDELLRVADYFEGIAEDAGISIQVTASGQLHADVDLFRRAVSNLLANALRYTPRGDTLTLSTRETPEGMMVTVANPGTPIPSEHLGRLFDRFYRVDGSRSNSSGSTGLGLAIVRTIMELHGGSATVESDVAATQFHLHFPRQ</sequence>
<keyword evidence="12 14" id="KW-0902">Two-component regulatory system</keyword>
<keyword evidence="7 14" id="KW-0812">Transmembrane</keyword>
<dbReference type="FunFam" id="3.30.565.10:FF:000006">
    <property type="entry name" value="Sensor histidine kinase WalK"/>
    <property type="match status" value="1"/>
</dbReference>
<dbReference type="Pfam" id="PF00512">
    <property type="entry name" value="HisKA"/>
    <property type="match status" value="1"/>
</dbReference>
<keyword evidence="6 14" id="KW-0808">Transferase</keyword>
<evidence type="ECO:0000259" key="16">
    <source>
        <dbReference type="PROSITE" id="PS50885"/>
    </source>
</evidence>
<accession>A0A1N6JMG2</accession>
<dbReference type="CDD" id="cd00075">
    <property type="entry name" value="HATPase"/>
    <property type="match status" value="1"/>
</dbReference>
<dbReference type="GO" id="GO:0000155">
    <property type="term" value="F:phosphorelay sensor kinase activity"/>
    <property type="evidence" value="ECO:0007669"/>
    <property type="project" value="InterPro"/>
</dbReference>
<dbReference type="SMART" id="SM00387">
    <property type="entry name" value="HATPase_c"/>
    <property type="match status" value="1"/>
</dbReference>
<dbReference type="AlphaFoldDB" id="A0A1N6JMG2"/>
<dbReference type="Proteomes" id="UP000184693">
    <property type="component" value="Unassembled WGS sequence"/>
</dbReference>
<dbReference type="SUPFAM" id="SSF55874">
    <property type="entry name" value="ATPase domain of HSP90 chaperone/DNA topoisomerase II/histidine kinase"/>
    <property type="match status" value="1"/>
</dbReference>
<dbReference type="EC" id="2.7.13.3" evidence="14"/>
<dbReference type="InterPro" id="IPR005467">
    <property type="entry name" value="His_kinase_dom"/>
</dbReference>
<dbReference type="InterPro" id="IPR003594">
    <property type="entry name" value="HATPase_dom"/>
</dbReference>
<proteinExistence type="predicted"/>
<dbReference type="Pfam" id="PF02518">
    <property type="entry name" value="HATPase_c"/>
    <property type="match status" value="1"/>
</dbReference>
<dbReference type="InterPro" id="IPR036097">
    <property type="entry name" value="HisK_dim/P_sf"/>
</dbReference>
<dbReference type="InterPro" id="IPR036890">
    <property type="entry name" value="HATPase_C_sf"/>
</dbReference>
<dbReference type="Gene3D" id="1.10.287.130">
    <property type="match status" value="1"/>
</dbReference>
<keyword evidence="8 14" id="KW-0547">Nucleotide-binding</keyword>
<feature type="domain" description="Histidine kinase" evidence="15">
    <location>
        <begin position="250"/>
        <end position="462"/>
    </location>
</feature>
<evidence type="ECO:0000256" key="10">
    <source>
        <dbReference type="ARBA" id="ARBA00022840"/>
    </source>
</evidence>
<dbReference type="CDD" id="cd00082">
    <property type="entry name" value="HisKA"/>
    <property type="match status" value="1"/>
</dbReference>
<evidence type="ECO:0000256" key="7">
    <source>
        <dbReference type="ARBA" id="ARBA00022692"/>
    </source>
</evidence>
<dbReference type="InterPro" id="IPR050428">
    <property type="entry name" value="TCS_sensor_his_kinase"/>
</dbReference>
<keyword evidence="11 14" id="KW-1133">Transmembrane helix</keyword>
<dbReference type="RefSeq" id="WP_074266747.1">
    <property type="nucleotide sequence ID" value="NZ_FSRM01000002.1"/>
</dbReference>
<keyword evidence="9 14" id="KW-0418">Kinase</keyword>
<dbReference type="InterPro" id="IPR006290">
    <property type="entry name" value="CztS_silS_copS"/>
</dbReference>
<evidence type="ECO:0000256" key="8">
    <source>
        <dbReference type="ARBA" id="ARBA00022741"/>
    </source>
</evidence>
<dbReference type="Pfam" id="PF21085">
    <property type="entry name" value="CusS"/>
    <property type="match status" value="1"/>
</dbReference>
<gene>
    <name evidence="17" type="ORF">SAMN05444168_4674</name>
</gene>
<evidence type="ECO:0000256" key="14">
    <source>
        <dbReference type="RuleBase" id="RU364088"/>
    </source>
</evidence>
<dbReference type="InterPro" id="IPR003660">
    <property type="entry name" value="HAMP_dom"/>
</dbReference>